<evidence type="ECO:0000313" key="2">
    <source>
        <dbReference type="Proteomes" id="UP000280455"/>
    </source>
</evidence>
<evidence type="ECO:0000313" key="1">
    <source>
        <dbReference type="EMBL" id="AZE31627.1"/>
    </source>
</evidence>
<dbReference type="EMBL" id="CP027750">
    <property type="protein sequence ID" value="AZE31627.1"/>
    <property type="molecule type" value="Genomic_DNA"/>
</dbReference>
<protein>
    <submittedName>
        <fullName evidence="1">Uncharacterized protein</fullName>
    </submittedName>
</protein>
<accession>A0AAD0ZHR7</accession>
<name>A0AAD0ZHR7_9PSED</name>
<dbReference type="Proteomes" id="UP000280455">
    <property type="component" value="Chromosome"/>
</dbReference>
<sequence>MRASDHIESTSDAQLVILQRMISLISEQPLHTLDVINWAAPIPYFGDPCKATIATVGLNPSDREFVSSEGTELNDSSRRFHTLTSLGLASWNELTLEQLESIHTSCTEYFSRNPYDAWFKPLDLLLSGTNDSFYSPLFHACHLDLIPYATGIKWAFLKTWQRDSLLTISAGFLGQVLKYSPIKILVLNGKTVVENFERACDVSFRKEPMEAWCLPRKNGNHISGFSYEGKISRMADINIGKDVYILGYNHNIQSSYGVTSSVRTSIQEWISQRAKEILN</sequence>
<reference evidence="1 2" key="1">
    <citation type="submission" date="2018-03" db="EMBL/GenBank/DDBJ databases">
        <title>Diversity of phytobeneficial traits revealed by whole-genome analysis of worldwide-isolated phenazine-producing Pseudomonas spp.</title>
        <authorList>
            <person name="Biessy A."/>
            <person name="Novinscak A."/>
            <person name="Blom J."/>
            <person name="Leger G."/>
            <person name="Thomashow L.S."/>
            <person name="Cazorla F.M."/>
            <person name="Josic D."/>
            <person name="Filion M."/>
        </authorList>
    </citation>
    <scope>NUCLEOTIDE SEQUENCE [LARGE SCALE GENOMIC DNA]</scope>
    <source>
        <strain evidence="1 2">ChPhzS24</strain>
    </source>
</reference>
<dbReference type="RefSeq" id="WP_124302068.1">
    <property type="nucleotide sequence ID" value="NZ_CP027750.1"/>
</dbReference>
<gene>
    <name evidence="1" type="ORF">C4K07_4864</name>
</gene>
<proteinExistence type="predicted"/>
<dbReference type="AlphaFoldDB" id="A0AAD0ZHR7"/>
<organism evidence="1 2">
    <name type="scientific">Pseudomonas chlororaphis subsp. aureofaciens</name>
    <dbReference type="NCBI Taxonomy" id="587851"/>
    <lineage>
        <taxon>Bacteria</taxon>
        <taxon>Pseudomonadati</taxon>
        <taxon>Pseudomonadota</taxon>
        <taxon>Gammaproteobacteria</taxon>
        <taxon>Pseudomonadales</taxon>
        <taxon>Pseudomonadaceae</taxon>
        <taxon>Pseudomonas</taxon>
    </lineage>
</organism>